<dbReference type="PANTHER" id="PTHR42723">
    <property type="entry name" value="CHLOROPHYLL SYNTHASE"/>
    <property type="match status" value="1"/>
</dbReference>
<gene>
    <name evidence="9" type="ORF">PHATRDRAFT_46085</name>
</gene>
<dbReference type="Pfam" id="PF01040">
    <property type="entry name" value="UbiA"/>
    <property type="match status" value="1"/>
</dbReference>
<keyword evidence="8" id="KW-0732">Signal</keyword>
<organism evidence="9 10">
    <name type="scientific">Phaeodactylum tricornutum (strain CCAP 1055/1)</name>
    <dbReference type="NCBI Taxonomy" id="556484"/>
    <lineage>
        <taxon>Eukaryota</taxon>
        <taxon>Sar</taxon>
        <taxon>Stramenopiles</taxon>
        <taxon>Ochrophyta</taxon>
        <taxon>Bacillariophyta</taxon>
        <taxon>Bacillariophyceae</taxon>
        <taxon>Bacillariophycidae</taxon>
        <taxon>Naviculales</taxon>
        <taxon>Phaeodactylaceae</taxon>
        <taxon>Phaeodactylum</taxon>
    </lineage>
</organism>
<dbReference type="KEGG" id="pti:PHATRDRAFT_46085"/>
<dbReference type="GO" id="GO:0015995">
    <property type="term" value="P:chlorophyll biosynthetic process"/>
    <property type="evidence" value="ECO:0007669"/>
    <property type="project" value="UniProtKB-KW"/>
</dbReference>
<dbReference type="OMA" id="QDMYFLR"/>
<evidence type="ECO:0008006" key="11">
    <source>
        <dbReference type="Google" id="ProtNLM"/>
    </source>
</evidence>
<evidence type="ECO:0000256" key="2">
    <source>
        <dbReference type="ARBA" id="ARBA00022692"/>
    </source>
</evidence>
<dbReference type="OrthoDB" id="434972at2759"/>
<name>B7G006_PHATC</name>
<dbReference type="AlphaFoldDB" id="B7G006"/>
<feature type="transmembrane region" description="Helical" evidence="7">
    <location>
        <begin position="212"/>
        <end position="233"/>
    </location>
</feature>
<keyword evidence="10" id="KW-1185">Reference proteome</keyword>
<dbReference type="NCBIfam" id="NF005742">
    <property type="entry name" value="PRK07566.1"/>
    <property type="match status" value="1"/>
</dbReference>
<evidence type="ECO:0000256" key="8">
    <source>
        <dbReference type="SAM" id="SignalP"/>
    </source>
</evidence>
<reference evidence="10" key="2">
    <citation type="submission" date="2008-08" db="EMBL/GenBank/DDBJ databases">
        <authorList>
            <consortium name="Diatom Consortium"/>
            <person name="Grigoriev I."/>
            <person name="Grimwood J."/>
            <person name="Kuo A."/>
            <person name="Otillar R.P."/>
            <person name="Salamov A."/>
            <person name="Detter J.C."/>
            <person name="Lindquist E."/>
            <person name="Shapiro H."/>
            <person name="Lucas S."/>
            <person name="Glavina del Rio T."/>
            <person name="Pitluck S."/>
            <person name="Rokhsar D."/>
            <person name="Bowler C."/>
        </authorList>
    </citation>
    <scope>GENOME REANNOTATION</scope>
    <source>
        <strain evidence="10">CCAP 1055/1</strain>
    </source>
</reference>
<reference evidence="9 10" key="1">
    <citation type="journal article" date="2008" name="Nature">
        <title>The Phaeodactylum genome reveals the evolutionary history of diatom genomes.</title>
        <authorList>
            <person name="Bowler C."/>
            <person name="Allen A.E."/>
            <person name="Badger J.H."/>
            <person name="Grimwood J."/>
            <person name="Jabbari K."/>
            <person name="Kuo A."/>
            <person name="Maheswari U."/>
            <person name="Martens C."/>
            <person name="Maumus F."/>
            <person name="Otillar R.P."/>
            <person name="Rayko E."/>
            <person name="Salamov A."/>
            <person name="Vandepoele K."/>
            <person name="Beszteri B."/>
            <person name="Gruber A."/>
            <person name="Heijde M."/>
            <person name="Katinka M."/>
            <person name="Mock T."/>
            <person name="Valentin K."/>
            <person name="Verret F."/>
            <person name="Berges J.A."/>
            <person name="Brownlee C."/>
            <person name="Cadoret J.P."/>
            <person name="Chiovitti A."/>
            <person name="Choi C.J."/>
            <person name="Coesel S."/>
            <person name="De Martino A."/>
            <person name="Detter J.C."/>
            <person name="Durkin C."/>
            <person name="Falciatore A."/>
            <person name="Fournet J."/>
            <person name="Haruta M."/>
            <person name="Huysman M.J."/>
            <person name="Jenkins B.D."/>
            <person name="Jiroutova K."/>
            <person name="Jorgensen R.E."/>
            <person name="Joubert Y."/>
            <person name="Kaplan A."/>
            <person name="Kroger N."/>
            <person name="Kroth P.G."/>
            <person name="La Roche J."/>
            <person name="Lindquist E."/>
            <person name="Lommer M."/>
            <person name="Martin-Jezequel V."/>
            <person name="Lopez P.J."/>
            <person name="Lucas S."/>
            <person name="Mangogna M."/>
            <person name="McGinnis K."/>
            <person name="Medlin L.K."/>
            <person name="Montsant A."/>
            <person name="Oudot-Le Secq M.P."/>
            <person name="Napoli C."/>
            <person name="Obornik M."/>
            <person name="Parker M.S."/>
            <person name="Petit J.L."/>
            <person name="Porcel B.M."/>
            <person name="Poulsen N."/>
            <person name="Robison M."/>
            <person name="Rychlewski L."/>
            <person name="Rynearson T.A."/>
            <person name="Schmutz J."/>
            <person name="Shapiro H."/>
            <person name="Siaut M."/>
            <person name="Stanley M."/>
            <person name="Sussman M.R."/>
            <person name="Taylor A.R."/>
            <person name="Vardi A."/>
            <person name="von Dassow P."/>
            <person name="Vyverman W."/>
            <person name="Willis A."/>
            <person name="Wyrwicz L.S."/>
            <person name="Rokhsar D.S."/>
            <person name="Weissenbach J."/>
            <person name="Armbrust E.V."/>
            <person name="Green B.R."/>
            <person name="Van de Peer Y."/>
            <person name="Grigoriev I.V."/>
        </authorList>
    </citation>
    <scope>NUCLEOTIDE SEQUENCE [LARGE SCALE GENOMIC DNA]</scope>
    <source>
        <strain evidence="9 10">CCAP 1055/1</strain>
    </source>
</reference>
<feature type="transmembrane region" description="Helical" evidence="7">
    <location>
        <begin position="268"/>
        <end position="289"/>
    </location>
</feature>
<dbReference type="PANTHER" id="PTHR42723:SF1">
    <property type="entry name" value="CHLOROPHYLL SYNTHASE, CHLOROPLASTIC"/>
    <property type="match status" value="1"/>
</dbReference>
<keyword evidence="2 7" id="KW-0812">Transmembrane</keyword>
<dbReference type="NCBIfam" id="TIGR01476">
    <property type="entry name" value="chlor_syn_BchG"/>
    <property type="match status" value="1"/>
</dbReference>
<dbReference type="HOGENOM" id="CLU_042598_1_0_1"/>
<dbReference type="PaxDb" id="2850-Phatr12807"/>
<feature type="transmembrane region" description="Helical" evidence="7">
    <location>
        <begin position="240"/>
        <end position="256"/>
    </location>
</feature>
<keyword evidence="5" id="KW-0149">Chlorophyll biosynthesis</keyword>
<keyword evidence="3 7" id="KW-1133">Transmembrane helix</keyword>
<keyword evidence="4 7" id="KW-0472">Membrane</keyword>
<dbReference type="NCBIfam" id="TIGR02056">
    <property type="entry name" value="ChlG"/>
    <property type="match status" value="1"/>
</dbReference>
<feature type="transmembrane region" description="Helical" evidence="7">
    <location>
        <begin position="366"/>
        <end position="387"/>
    </location>
</feature>
<dbReference type="Gene3D" id="1.20.120.1780">
    <property type="entry name" value="UbiA prenyltransferase"/>
    <property type="match status" value="1"/>
</dbReference>
<feature type="chain" id="PRO_5002852868" description="Chlorophyll synthase" evidence="8">
    <location>
        <begin position="19"/>
        <end position="423"/>
    </location>
</feature>
<sequence length="423" mass="45674">MRFLFTIAFLSSVTTTRGFTVGTTRASVVKAPGLAMLPSNKNANHARHKSLRPPKTSSFYPFDESSTTSTKRPTTSGVSLQAKPGPNAEAEDGSAGVRQLLGLKGASAESNIWKIRLQLTKPVTWIPLVWGVMCGAAASGNYHWIWNPLDPNDRNVMLGLEDALKGFVAMILAGPFLTGYTQTINDWYDREIDAINEPYRPIPSGAISEGEVIAQIWILLLGGLGIAYGLDVWAGHETPTVLLLSIFGSFISYIYSAPPLKLKQNGWAGNYALGASYISLPWWCGQAVFGTLDKPVYFILPILYSIAGLGIAIVNDFKSIEGDRALGLQSLPVAFGIDKAKWICAGSVTLTQLGVAAYLQTLGESLYAGILIALILPQMYFQATLLLPDPVENDVKYQASAQPFLVFGILATALCIGHHDFSV</sequence>
<evidence type="ECO:0000256" key="7">
    <source>
        <dbReference type="SAM" id="Phobius"/>
    </source>
</evidence>
<dbReference type="InterPro" id="IPR000537">
    <property type="entry name" value="UbiA_prenyltransferase"/>
</dbReference>
<feature type="transmembrane region" description="Helical" evidence="7">
    <location>
        <begin position="399"/>
        <end position="417"/>
    </location>
</feature>
<protein>
    <recommendedName>
        <fullName evidence="11">Chlorophyll synthase</fullName>
    </recommendedName>
</protein>
<evidence type="ECO:0000256" key="1">
    <source>
        <dbReference type="ARBA" id="ARBA00004141"/>
    </source>
</evidence>
<dbReference type="InterPro" id="IPR044878">
    <property type="entry name" value="UbiA_sf"/>
</dbReference>
<evidence type="ECO:0000256" key="3">
    <source>
        <dbReference type="ARBA" id="ARBA00022989"/>
    </source>
</evidence>
<dbReference type="InterPro" id="IPR006372">
    <property type="entry name" value="Chl_synth"/>
</dbReference>
<dbReference type="eggNOG" id="ENOG502QQMP">
    <property type="taxonomic scope" value="Eukaryota"/>
</dbReference>
<feature type="compositionally biased region" description="Low complexity" evidence="6">
    <location>
        <begin position="65"/>
        <end position="76"/>
    </location>
</feature>
<dbReference type="CDD" id="cd13958">
    <property type="entry name" value="PT_UbiA_chlorophyll"/>
    <property type="match status" value="1"/>
</dbReference>
<evidence type="ECO:0000313" key="9">
    <source>
        <dbReference type="EMBL" id="EEC47800.1"/>
    </source>
</evidence>
<dbReference type="GO" id="GO:0046408">
    <property type="term" value="F:chlorophyll synthetase activity"/>
    <property type="evidence" value="ECO:0007669"/>
    <property type="project" value="InterPro"/>
</dbReference>
<dbReference type="InterPro" id="IPR050475">
    <property type="entry name" value="Prenyltransferase_related"/>
</dbReference>
<comment type="subcellular location">
    <subcellularLocation>
        <location evidence="1">Membrane</location>
        <topology evidence="1">Multi-pass membrane protein</topology>
    </subcellularLocation>
</comment>
<dbReference type="GO" id="GO:0016020">
    <property type="term" value="C:membrane"/>
    <property type="evidence" value="ECO:0007669"/>
    <property type="project" value="UniProtKB-SubCell"/>
</dbReference>
<proteinExistence type="predicted"/>
<evidence type="ECO:0000256" key="6">
    <source>
        <dbReference type="SAM" id="MobiDB-lite"/>
    </source>
</evidence>
<evidence type="ECO:0000256" key="4">
    <source>
        <dbReference type="ARBA" id="ARBA00023136"/>
    </source>
</evidence>
<dbReference type="Gene3D" id="1.10.357.140">
    <property type="entry name" value="UbiA prenyltransferase"/>
    <property type="match status" value="1"/>
</dbReference>
<dbReference type="EMBL" id="CM000612">
    <property type="protein sequence ID" value="EEC47800.1"/>
    <property type="molecule type" value="Genomic_DNA"/>
</dbReference>
<feature type="transmembrane region" description="Helical" evidence="7">
    <location>
        <begin position="340"/>
        <end position="359"/>
    </location>
</feature>
<feature type="transmembrane region" description="Helical" evidence="7">
    <location>
        <begin position="296"/>
        <end position="314"/>
    </location>
</feature>
<accession>B7G006</accession>
<dbReference type="RefSeq" id="XP_002180392.1">
    <property type="nucleotide sequence ID" value="XM_002180356.1"/>
</dbReference>
<feature type="signal peptide" evidence="8">
    <location>
        <begin position="1"/>
        <end position="18"/>
    </location>
</feature>
<dbReference type="STRING" id="556484.B7G006"/>
<evidence type="ECO:0000256" key="5">
    <source>
        <dbReference type="ARBA" id="ARBA00023171"/>
    </source>
</evidence>
<dbReference type="InterPro" id="IPR011799">
    <property type="entry name" value="ChlG"/>
</dbReference>
<dbReference type="Proteomes" id="UP000000759">
    <property type="component" value="Chromosome 9"/>
</dbReference>
<feature type="region of interest" description="Disordered" evidence="6">
    <location>
        <begin position="37"/>
        <end position="94"/>
    </location>
</feature>
<dbReference type="InParanoid" id="B7G006"/>
<dbReference type="GeneID" id="7201329"/>
<evidence type="ECO:0000313" key="10">
    <source>
        <dbReference type="Proteomes" id="UP000000759"/>
    </source>
</evidence>